<keyword evidence="2" id="KW-0808">Transferase</keyword>
<evidence type="ECO:0000256" key="1">
    <source>
        <dbReference type="ARBA" id="ARBA00001947"/>
    </source>
</evidence>
<dbReference type="GO" id="GO:0043720">
    <property type="term" value="F:3-keto-5-aminohexanoate cleavage activity"/>
    <property type="evidence" value="ECO:0007669"/>
    <property type="project" value="InterPro"/>
</dbReference>
<proteinExistence type="predicted"/>
<accession>A0AAU7J9P9</accession>
<keyword evidence="3" id="KW-0479">Metal-binding</keyword>
<sequence>MREPLGKIFITCAVTGNLTRPEQTPHLPITPEQIADACLGAAEAGAAVAHIHVRDPATGQPSMELGYYQDVVDRIRRKNPALILNITTGPGGRFVPSQDEPSVAAPGTTLMNPEKRVDHIRALRPEICTLDLNTMNSGGQVVINTPGNVRRMARIMAEAGSKPEIELFDSGDIAMMHDLLKDGTLTGPALTSFVMGVKYGFQPTPETVIYARNLLPADALFTAIGIGRHVFPSVAQSYLAGGHVRVGLEDGVYLDRGVLAETNAAMVEKARRIVEDLGAQIATPDEARRIIGLRDRSPA</sequence>
<reference evidence="5" key="1">
    <citation type="submission" date="2024-05" db="EMBL/GenBank/DDBJ databases">
        <authorList>
            <person name="Kim S."/>
            <person name="Heo J."/>
            <person name="Choi H."/>
            <person name="Choi Y."/>
            <person name="Kwon S.-W."/>
            <person name="Kim Y."/>
        </authorList>
    </citation>
    <scope>NUCLEOTIDE SEQUENCE</scope>
    <source>
        <strain evidence="5">KACC 23698</strain>
    </source>
</reference>
<evidence type="ECO:0000313" key="5">
    <source>
        <dbReference type="EMBL" id="XBO36804.1"/>
    </source>
</evidence>
<dbReference type="EMBL" id="CP157484">
    <property type="protein sequence ID" value="XBO36804.1"/>
    <property type="molecule type" value="Genomic_DNA"/>
</dbReference>
<keyword evidence="4" id="KW-0862">Zinc</keyword>
<comment type="cofactor">
    <cofactor evidence="1">
        <name>Zn(2+)</name>
        <dbReference type="ChEBI" id="CHEBI:29105"/>
    </cofactor>
</comment>
<evidence type="ECO:0000256" key="2">
    <source>
        <dbReference type="ARBA" id="ARBA00022679"/>
    </source>
</evidence>
<dbReference type="GO" id="GO:0046872">
    <property type="term" value="F:metal ion binding"/>
    <property type="evidence" value="ECO:0007669"/>
    <property type="project" value="UniProtKB-KW"/>
</dbReference>
<name>A0AAU7J9P9_9HYPH</name>
<evidence type="ECO:0000256" key="4">
    <source>
        <dbReference type="ARBA" id="ARBA00022833"/>
    </source>
</evidence>
<evidence type="ECO:0000256" key="3">
    <source>
        <dbReference type="ARBA" id="ARBA00022723"/>
    </source>
</evidence>
<dbReference type="PANTHER" id="PTHR37418:SF2">
    <property type="entry name" value="3-KETO-5-AMINOHEXANOATE CLEAVAGE ENZYME"/>
    <property type="match status" value="1"/>
</dbReference>
<dbReference type="InterPro" id="IPR008567">
    <property type="entry name" value="BKACE"/>
</dbReference>
<dbReference type="Pfam" id="PF05853">
    <property type="entry name" value="BKACE"/>
    <property type="match status" value="1"/>
</dbReference>
<dbReference type="Gene3D" id="3.20.20.70">
    <property type="entry name" value="Aldolase class I"/>
    <property type="match status" value="1"/>
</dbReference>
<dbReference type="AlphaFoldDB" id="A0AAU7J9P9"/>
<dbReference type="PANTHER" id="PTHR37418">
    <property type="entry name" value="3-KETO-5-AMINOHEXANOATE CLEAVAGE ENZYME-RELATED"/>
    <property type="match status" value="1"/>
</dbReference>
<protein>
    <submittedName>
        <fullName evidence="5">3-keto-5-aminohexanoate cleavage protein</fullName>
    </submittedName>
</protein>
<dbReference type="InterPro" id="IPR013785">
    <property type="entry name" value="Aldolase_TIM"/>
</dbReference>
<gene>
    <name evidence="5" type="ORF">ABEG18_13725</name>
</gene>
<organism evidence="5">
    <name type="scientific">Alsobacter sp. KACC 23698</name>
    <dbReference type="NCBI Taxonomy" id="3149229"/>
    <lineage>
        <taxon>Bacteria</taxon>
        <taxon>Pseudomonadati</taxon>
        <taxon>Pseudomonadota</taxon>
        <taxon>Alphaproteobacteria</taxon>
        <taxon>Hyphomicrobiales</taxon>
        <taxon>Alsobacteraceae</taxon>
        <taxon>Alsobacter</taxon>
    </lineage>
</organism>
<dbReference type="RefSeq" id="WP_406853620.1">
    <property type="nucleotide sequence ID" value="NZ_CP157484.1"/>
</dbReference>